<gene>
    <name evidence="1" type="ORF">HOLleu_30179</name>
</gene>
<proteinExistence type="predicted"/>
<comment type="caution">
    <text evidence="1">The sequence shown here is derived from an EMBL/GenBank/DDBJ whole genome shotgun (WGS) entry which is preliminary data.</text>
</comment>
<sequence length="120" mass="13913">MVCGTRYHDQITPILRSLHWLPIESTIQYKILTLVYKSVHGQAPIYLQDLCDRKTSNYSLRSCDSNELVVPLIKHNTWGGGTVRKFIWLLSSKESVLLNANQENRRAAVVVRDFILYRTH</sequence>
<protein>
    <submittedName>
        <fullName evidence="1">Uncharacterized protein</fullName>
    </submittedName>
</protein>
<dbReference type="AlphaFoldDB" id="A0A9Q1BK21"/>
<dbReference type="OrthoDB" id="419189at2759"/>
<evidence type="ECO:0000313" key="2">
    <source>
        <dbReference type="Proteomes" id="UP001152320"/>
    </source>
</evidence>
<name>A0A9Q1BK21_HOLLE</name>
<keyword evidence="2" id="KW-1185">Reference proteome</keyword>
<evidence type="ECO:0000313" key="1">
    <source>
        <dbReference type="EMBL" id="KAJ8028052.1"/>
    </source>
</evidence>
<accession>A0A9Q1BK21</accession>
<dbReference type="Proteomes" id="UP001152320">
    <property type="component" value="Chromosome 15"/>
</dbReference>
<dbReference type="EMBL" id="JAIZAY010000015">
    <property type="protein sequence ID" value="KAJ8028052.1"/>
    <property type="molecule type" value="Genomic_DNA"/>
</dbReference>
<reference evidence="1" key="1">
    <citation type="submission" date="2021-10" db="EMBL/GenBank/DDBJ databases">
        <title>Tropical sea cucumber genome reveals ecological adaptation and Cuvierian tubules defense mechanism.</title>
        <authorList>
            <person name="Chen T."/>
        </authorList>
    </citation>
    <scope>NUCLEOTIDE SEQUENCE</scope>
    <source>
        <strain evidence="1">Nanhai2018</strain>
        <tissue evidence="1">Muscle</tissue>
    </source>
</reference>
<organism evidence="1 2">
    <name type="scientific">Holothuria leucospilota</name>
    <name type="common">Black long sea cucumber</name>
    <name type="synonym">Mertensiothuria leucospilota</name>
    <dbReference type="NCBI Taxonomy" id="206669"/>
    <lineage>
        <taxon>Eukaryota</taxon>
        <taxon>Metazoa</taxon>
        <taxon>Echinodermata</taxon>
        <taxon>Eleutherozoa</taxon>
        <taxon>Echinozoa</taxon>
        <taxon>Holothuroidea</taxon>
        <taxon>Aspidochirotacea</taxon>
        <taxon>Aspidochirotida</taxon>
        <taxon>Holothuriidae</taxon>
        <taxon>Holothuria</taxon>
    </lineage>
</organism>